<organism evidence="1 2">
    <name type="scientific">Candidatus Korobacter versatilis</name>
    <dbReference type="NCBI Taxonomy" id="658062"/>
    <lineage>
        <taxon>Bacteria</taxon>
        <taxon>Pseudomonadati</taxon>
        <taxon>Acidobacteriota</taxon>
        <taxon>Terriglobia</taxon>
        <taxon>Terriglobales</taxon>
        <taxon>Candidatus Korobacteraceae</taxon>
        <taxon>Candidatus Korobacter</taxon>
    </lineage>
</organism>
<dbReference type="SUPFAM" id="SSF82171">
    <property type="entry name" value="DPP6 N-terminal domain-like"/>
    <property type="match status" value="1"/>
</dbReference>
<dbReference type="Gene3D" id="3.50.30.50">
    <property type="entry name" value="Putative cyclase"/>
    <property type="match status" value="1"/>
</dbReference>
<sequence length="432" mass="47250">MVLVAQPFAQQKPTVVDLTHTLGPKSPDWEGTEKRPFDARDLATFDKNGYFTRYISMQEHFSTHIDAPAHFSKNGWTVDQIPADHLVAPLVVIDIAKQSAANADYALTVADITAWEKKHGNIPRGAVVEVHTGWAAKWDSMQDYRNADAKGTMHFPGYSLAAAQFLVEKRGVFGLGVDTLSVDVGMSADYPVHAYTAKHNVYHLENSTNLDRVPATGATVVVGAAKLEGGSGGSVRILALVPPFDPTAACDKIKVIEVAANNFSVAAPDMSHAACIKEDREDGGTDLYLATRGKLKRLRRYSDIGPSGDLQWSPDSTYFAYNLTGGGAAGQWSIDVYDAQKGVFYDVTISAEKDYLKPFRCKFKLGDSNLMLLGWSSTHTIVLSAELHPLSTFCEPNRADERFYEVAVPSGRVLKEYRGAELEALKKEFAGR</sequence>
<gene>
    <name evidence="1" type="ORF">HYX28_07965</name>
</gene>
<evidence type="ECO:0000313" key="2">
    <source>
        <dbReference type="Proteomes" id="UP000779809"/>
    </source>
</evidence>
<protein>
    <submittedName>
        <fullName evidence="1">Cyclase family protein</fullName>
    </submittedName>
</protein>
<dbReference type="AlphaFoldDB" id="A0A932EQ06"/>
<dbReference type="GO" id="GO:0004061">
    <property type="term" value="F:arylformamidase activity"/>
    <property type="evidence" value="ECO:0007669"/>
    <property type="project" value="InterPro"/>
</dbReference>
<dbReference type="Pfam" id="PF04199">
    <property type="entry name" value="Cyclase"/>
    <property type="match status" value="1"/>
</dbReference>
<dbReference type="EMBL" id="JACPNR010000009">
    <property type="protein sequence ID" value="MBI2678704.1"/>
    <property type="molecule type" value="Genomic_DNA"/>
</dbReference>
<dbReference type="Proteomes" id="UP000779809">
    <property type="component" value="Unassembled WGS sequence"/>
</dbReference>
<dbReference type="SUPFAM" id="SSF102198">
    <property type="entry name" value="Putative cyclase"/>
    <property type="match status" value="1"/>
</dbReference>
<dbReference type="InterPro" id="IPR007325">
    <property type="entry name" value="KFase/CYL"/>
</dbReference>
<name>A0A932EQ06_9BACT</name>
<dbReference type="PANTHER" id="PTHR31118:SF12">
    <property type="entry name" value="CYCLASE-LIKE PROTEIN 2"/>
    <property type="match status" value="1"/>
</dbReference>
<dbReference type="PANTHER" id="PTHR31118">
    <property type="entry name" value="CYCLASE-LIKE PROTEIN 2"/>
    <property type="match status" value="1"/>
</dbReference>
<comment type="caution">
    <text evidence="1">The sequence shown here is derived from an EMBL/GenBank/DDBJ whole genome shotgun (WGS) entry which is preliminary data.</text>
</comment>
<reference evidence="1" key="1">
    <citation type="submission" date="2020-07" db="EMBL/GenBank/DDBJ databases">
        <title>Huge and variable diversity of episymbiotic CPR bacteria and DPANN archaea in groundwater ecosystems.</title>
        <authorList>
            <person name="He C.Y."/>
            <person name="Keren R."/>
            <person name="Whittaker M."/>
            <person name="Farag I.F."/>
            <person name="Doudna J."/>
            <person name="Cate J.H.D."/>
            <person name="Banfield J.F."/>
        </authorList>
    </citation>
    <scope>NUCLEOTIDE SEQUENCE</scope>
    <source>
        <strain evidence="1">NC_groundwater_580_Pr5_B-0.1um_64_19</strain>
    </source>
</reference>
<proteinExistence type="predicted"/>
<accession>A0A932EQ06</accession>
<dbReference type="InterPro" id="IPR037175">
    <property type="entry name" value="KFase_sf"/>
</dbReference>
<dbReference type="GO" id="GO:0019441">
    <property type="term" value="P:L-tryptophan catabolic process to kynurenine"/>
    <property type="evidence" value="ECO:0007669"/>
    <property type="project" value="InterPro"/>
</dbReference>
<evidence type="ECO:0000313" key="1">
    <source>
        <dbReference type="EMBL" id="MBI2678704.1"/>
    </source>
</evidence>